<gene>
    <name evidence="1" type="ordered locus">Mesop_4304</name>
</gene>
<protein>
    <submittedName>
        <fullName evidence="1">Uncharacterized protein</fullName>
    </submittedName>
</protein>
<dbReference type="AlphaFoldDB" id="F7Y9K9"/>
<sequence length="69" mass="7807">MKTAATYDSEAGTFTIEKDKWRGTFSIADLPKWLHFYRQQQERYPAHAHSYGSDVEALEGLAVILACGQ</sequence>
<dbReference type="Proteomes" id="UP000001623">
    <property type="component" value="Chromosome"/>
</dbReference>
<name>F7Y9K9_MESOW</name>
<proteinExistence type="predicted"/>
<evidence type="ECO:0000313" key="1">
    <source>
        <dbReference type="EMBL" id="AEH88735.1"/>
    </source>
</evidence>
<dbReference type="EMBL" id="CP002279">
    <property type="protein sequence ID" value="AEH88735.1"/>
    <property type="molecule type" value="Genomic_DNA"/>
</dbReference>
<dbReference type="KEGG" id="mop:Mesop_4304"/>
<accession>F7Y9K9</accession>
<reference evidence="1 2" key="1">
    <citation type="submission" date="2010-10" db="EMBL/GenBank/DDBJ databases">
        <title>Complete sequence of Mesorhizobium opportunistum WSM2075.</title>
        <authorList>
            <consortium name="US DOE Joint Genome Institute"/>
            <person name="Lucas S."/>
            <person name="Copeland A."/>
            <person name="Lapidus A."/>
            <person name="Cheng J.-F."/>
            <person name="Bruce D."/>
            <person name="Goodwin L."/>
            <person name="Pitluck S."/>
            <person name="Chertkov O."/>
            <person name="Misra M."/>
            <person name="Detter J.C."/>
            <person name="Han C."/>
            <person name="Tapia R."/>
            <person name="Land M."/>
            <person name="Hauser L."/>
            <person name="Kyrpides N."/>
            <person name="Ovchinnikova G."/>
            <person name="Mavrommatis K.M."/>
            <person name="Tiwari R.P."/>
            <person name="Howieson J.G."/>
            <person name="O'Hara G.W."/>
            <person name="Nandasena K.G."/>
            <person name="Woyke T."/>
        </authorList>
    </citation>
    <scope>NUCLEOTIDE SEQUENCE [LARGE SCALE GENOMIC DNA]</scope>
    <source>
        <strain evidence="2">LMG 24607 / HAMBI 3007 / WSM2075</strain>
    </source>
</reference>
<dbReference type="HOGENOM" id="CLU_2771105_0_0_5"/>
<organism evidence="1 2">
    <name type="scientific">Mesorhizobium opportunistum (strain LMG 24607 / HAMBI 3007 / WSM2075)</name>
    <dbReference type="NCBI Taxonomy" id="536019"/>
    <lineage>
        <taxon>Bacteria</taxon>
        <taxon>Pseudomonadati</taxon>
        <taxon>Pseudomonadota</taxon>
        <taxon>Alphaproteobacteria</taxon>
        <taxon>Hyphomicrobiales</taxon>
        <taxon>Phyllobacteriaceae</taxon>
        <taxon>Mesorhizobium</taxon>
    </lineage>
</organism>
<evidence type="ECO:0000313" key="2">
    <source>
        <dbReference type="Proteomes" id="UP000001623"/>
    </source>
</evidence>